<dbReference type="SUPFAM" id="SSF55729">
    <property type="entry name" value="Acyl-CoA N-acyltransferases (Nat)"/>
    <property type="match status" value="1"/>
</dbReference>
<accession>A0A931FZF9</accession>
<proteinExistence type="predicted"/>
<sequence length="165" mass="17977">MIVQRETPAQAAEIHAVTLAAFGQPTEADLVDQLRADEGWIPELSMVAVEDGAVIGHVVCTRARLDGAAVLGLGPLSVHPDHHRRGVGSALMHAVLGAADALGEPLVVLLGDPRYYVRFGFRLASEYGISHQVSEWAPHFQARTLTTYRPELRGDFVYSEPFNRL</sequence>
<evidence type="ECO:0000259" key="1">
    <source>
        <dbReference type="PROSITE" id="PS51186"/>
    </source>
</evidence>
<dbReference type="GO" id="GO:0016747">
    <property type="term" value="F:acyltransferase activity, transferring groups other than amino-acyl groups"/>
    <property type="evidence" value="ECO:0007669"/>
    <property type="project" value="InterPro"/>
</dbReference>
<gene>
    <name evidence="2" type="ORF">I4J89_02585</name>
</gene>
<name>A0A931FZF9_9ACTN</name>
<keyword evidence="3" id="KW-1185">Reference proteome</keyword>
<dbReference type="PROSITE" id="PS51186">
    <property type="entry name" value="GNAT"/>
    <property type="match status" value="1"/>
</dbReference>
<dbReference type="Proteomes" id="UP000598146">
    <property type="component" value="Unassembled WGS sequence"/>
</dbReference>
<evidence type="ECO:0000313" key="2">
    <source>
        <dbReference type="EMBL" id="MBG0560354.1"/>
    </source>
</evidence>
<dbReference type="AlphaFoldDB" id="A0A931FZF9"/>
<feature type="domain" description="N-acetyltransferase" evidence="1">
    <location>
        <begin position="1"/>
        <end position="150"/>
    </location>
</feature>
<dbReference type="Gene3D" id="3.40.630.30">
    <property type="match status" value="1"/>
</dbReference>
<comment type="caution">
    <text evidence="2">The sequence shown here is derived from an EMBL/GenBank/DDBJ whole genome shotgun (WGS) entry which is preliminary data.</text>
</comment>
<organism evidence="2 3">
    <name type="scientific">Actinoplanes aureus</name>
    <dbReference type="NCBI Taxonomy" id="2792083"/>
    <lineage>
        <taxon>Bacteria</taxon>
        <taxon>Bacillati</taxon>
        <taxon>Actinomycetota</taxon>
        <taxon>Actinomycetes</taxon>
        <taxon>Micromonosporales</taxon>
        <taxon>Micromonosporaceae</taxon>
        <taxon>Actinoplanes</taxon>
    </lineage>
</organism>
<dbReference type="RefSeq" id="WP_196412143.1">
    <property type="nucleotide sequence ID" value="NZ_JADQTO010000001.1"/>
</dbReference>
<protein>
    <submittedName>
        <fullName evidence="2">N-acetyltransferase</fullName>
    </submittedName>
</protein>
<dbReference type="InterPro" id="IPR000182">
    <property type="entry name" value="GNAT_dom"/>
</dbReference>
<dbReference type="EMBL" id="JADQTO010000001">
    <property type="protein sequence ID" value="MBG0560354.1"/>
    <property type="molecule type" value="Genomic_DNA"/>
</dbReference>
<dbReference type="InterPro" id="IPR016181">
    <property type="entry name" value="Acyl_CoA_acyltransferase"/>
</dbReference>
<reference evidence="2" key="1">
    <citation type="submission" date="2020-11" db="EMBL/GenBank/DDBJ databases">
        <title>Isolation and identification of active actinomycetes.</title>
        <authorList>
            <person name="Sun X."/>
        </authorList>
    </citation>
    <scope>NUCLEOTIDE SEQUENCE</scope>
    <source>
        <strain evidence="2">NEAU-A11</strain>
    </source>
</reference>
<dbReference type="Pfam" id="PF13508">
    <property type="entry name" value="Acetyltransf_7"/>
    <property type="match status" value="1"/>
</dbReference>
<evidence type="ECO:0000313" key="3">
    <source>
        <dbReference type="Proteomes" id="UP000598146"/>
    </source>
</evidence>
<dbReference type="CDD" id="cd04301">
    <property type="entry name" value="NAT_SF"/>
    <property type="match status" value="1"/>
</dbReference>